<dbReference type="EC" id="5.1.1.7" evidence="3 8"/>
<keyword evidence="5 8" id="KW-0457">Lysine biosynthesis</keyword>
<feature type="binding site" evidence="8">
    <location>
        <begin position="234"/>
        <end position="235"/>
    </location>
    <ligand>
        <name>substrate</name>
    </ligand>
</feature>
<organism evidence="10 11">
    <name type="scientific">Isobaculum melis</name>
    <dbReference type="NCBI Taxonomy" id="142588"/>
    <lineage>
        <taxon>Bacteria</taxon>
        <taxon>Bacillati</taxon>
        <taxon>Bacillota</taxon>
        <taxon>Bacilli</taxon>
        <taxon>Lactobacillales</taxon>
        <taxon>Carnobacteriaceae</taxon>
        <taxon>Isobaculum</taxon>
    </lineage>
</organism>
<feature type="binding site" evidence="8">
    <location>
        <position position="170"/>
    </location>
    <ligand>
        <name>substrate</name>
    </ligand>
</feature>
<keyword evidence="6 8" id="KW-0413">Isomerase</keyword>
<dbReference type="GO" id="GO:0009089">
    <property type="term" value="P:lysine biosynthetic process via diaminopimelate"/>
    <property type="evidence" value="ECO:0007669"/>
    <property type="project" value="UniProtKB-UniRule"/>
</dbReference>
<comment type="caution">
    <text evidence="8">Lacks conserved residue(s) required for the propagation of feature annotation.</text>
</comment>
<feature type="binding site" evidence="8">
    <location>
        <begin position="83"/>
        <end position="84"/>
    </location>
    <ligand>
        <name>substrate</name>
    </ligand>
</feature>
<dbReference type="GO" id="GO:0008837">
    <property type="term" value="F:diaminopimelate epimerase activity"/>
    <property type="evidence" value="ECO:0007669"/>
    <property type="project" value="UniProtKB-UniRule"/>
</dbReference>
<feature type="site" description="Could be important to modulate the pK values of the two catalytic cysteine residues" evidence="8">
    <location>
        <position position="172"/>
    </location>
</feature>
<comment type="similarity">
    <text evidence="2 8">Belongs to the diaminopimelate epimerase family.</text>
</comment>
<feature type="binding site" evidence="8">
    <location>
        <position position="206"/>
    </location>
    <ligand>
        <name>substrate</name>
    </ligand>
</feature>
<keyword evidence="4 8" id="KW-0028">Amino-acid biosynthesis</keyword>
<dbReference type="PROSITE" id="PS01326">
    <property type="entry name" value="DAP_EPIMERASE"/>
    <property type="match status" value="1"/>
</dbReference>
<dbReference type="NCBIfam" id="TIGR00652">
    <property type="entry name" value="DapF"/>
    <property type="match status" value="1"/>
</dbReference>
<evidence type="ECO:0000256" key="9">
    <source>
        <dbReference type="PROSITE-ProRule" id="PRU10125"/>
    </source>
</evidence>
<gene>
    <name evidence="8" type="primary">dapF</name>
    <name evidence="10" type="ORF">SAMN04488559_1116</name>
</gene>
<comment type="subcellular location">
    <subcellularLocation>
        <location evidence="8">Cytoplasm</location>
    </subcellularLocation>
</comment>
<name>A0A1H9T7N5_9LACT</name>
<dbReference type="HAMAP" id="MF_00197">
    <property type="entry name" value="DAP_epimerase"/>
    <property type="match status" value="1"/>
</dbReference>
<feature type="binding site" evidence="8">
    <location>
        <position position="73"/>
    </location>
    <ligand>
        <name>substrate</name>
    </ligand>
</feature>
<dbReference type="EMBL" id="FOHA01000011">
    <property type="protein sequence ID" value="SER92749.1"/>
    <property type="molecule type" value="Genomic_DNA"/>
</dbReference>
<accession>A0A1H9T7N5</accession>
<dbReference type="PANTHER" id="PTHR31689">
    <property type="entry name" value="DIAMINOPIMELATE EPIMERASE, CHLOROPLASTIC"/>
    <property type="match status" value="1"/>
</dbReference>
<dbReference type="PANTHER" id="PTHR31689:SF0">
    <property type="entry name" value="DIAMINOPIMELATE EPIMERASE"/>
    <property type="match status" value="1"/>
</dbReference>
<proteinExistence type="inferred from homology"/>
<evidence type="ECO:0000256" key="6">
    <source>
        <dbReference type="ARBA" id="ARBA00023235"/>
    </source>
</evidence>
<dbReference type="InterPro" id="IPR001653">
    <property type="entry name" value="DAP_epimerase_DapF"/>
</dbReference>
<feature type="active site" evidence="9">
    <location>
        <position position="82"/>
    </location>
</feature>
<feature type="site" description="Could be important to modulate the pK values of the two catalytic cysteine residues" evidence="8">
    <location>
        <position position="224"/>
    </location>
</feature>
<dbReference type="Gene3D" id="3.10.310.10">
    <property type="entry name" value="Diaminopimelate Epimerase, Chain A, domain 1"/>
    <property type="match status" value="2"/>
</dbReference>
<dbReference type="STRING" id="142588.SAMN04488559_1116"/>
<dbReference type="RefSeq" id="WP_092652568.1">
    <property type="nucleotide sequence ID" value="NZ_FOHA01000011.1"/>
</dbReference>
<dbReference type="OrthoDB" id="9805408at2"/>
<keyword evidence="11" id="KW-1185">Reference proteome</keyword>
<comment type="pathway">
    <text evidence="1 8">Amino-acid biosynthesis; L-lysine biosynthesis via DAP pathway; DL-2,6-diaminopimelate from LL-2,6-diaminopimelate: step 1/1.</text>
</comment>
<evidence type="ECO:0000256" key="3">
    <source>
        <dbReference type="ARBA" id="ARBA00013080"/>
    </source>
</evidence>
<comment type="subunit">
    <text evidence="8">Homodimer.</text>
</comment>
<feature type="active site" description="Proton acceptor" evidence="8">
    <location>
        <position position="233"/>
    </location>
</feature>
<dbReference type="InterPro" id="IPR018510">
    <property type="entry name" value="DAP_epimerase_AS"/>
</dbReference>
<keyword evidence="8" id="KW-0963">Cytoplasm</keyword>
<evidence type="ECO:0000256" key="2">
    <source>
        <dbReference type="ARBA" id="ARBA00010219"/>
    </source>
</evidence>
<comment type="function">
    <text evidence="8">Catalyzes the stereoinversion of LL-2,6-diaminopimelate (L,L-DAP) to meso-diaminopimelate (meso-DAP), a precursor of L-lysine and an essential component of the bacterial peptidoglycan.</text>
</comment>
<feature type="binding site" evidence="8">
    <location>
        <begin position="224"/>
        <end position="225"/>
    </location>
    <ligand>
        <name>substrate</name>
    </ligand>
</feature>
<evidence type="ECO:0000256" key="7">
    <source>
        <dbReference type="ARBA" id="ARBA00051712"/>
    </source>
</evidence>
<dbReference type="SUPFAM" id="SSF54506">
    <property type="entry name" value="Diaminopimelate epimerase-like"/>
    <property type="match status" value="2"/>
</dbReference>
<feature type="active site" description="Proton donor" evidence="8">
    <location>
        <position position="82"/>
    </location>
</feature>
<evidence type="ECO:0000256" key="5">
    <source>
        <dbReference type="ARBA" id="ARBA00023154"/>
    </source>
</evidence>
<comment type="catalytic activity">
    <reaction evidence="7 8">
        <text>(2S,6S)-2,6-diaminopimelate = meso-2,6-diaminopimelate</text>
        <dbReference type="Rhea" id="RHEA:15393"/>
        <dbReference type="ChEBI" id="CHEBI:57609"/>
        <dbReference type="ChEBI" id="CHEBI:57791"/>
        <dbReference type="EC" id="5.1.1.7"/>
    </reaction>
</comment>
<evidence type="ECO:0000313" key="11">
    <source>
        <dbReference type="Proteomes" id="UP000198948"/>
    </source>
</evidence>
<evidence type="ECO:0000256" key="4">
    <source>
        <dbReference type="ARBA" id="ARBA00022605"/>
    </source>
</evidence>
<dbReference type="AlphaFoldDB" id="A0A1H9T7N5"/>
<evidence type="ECO:0000313" key="10">
    <source>
        <dbReference type="EMBL" id="SER92749.1"/>
    </source>
</evidence>
<evidence type="ECO:0000256" key="1">
    <source>
        <dbReference type="ARBA" id="ARBA00005196"/>
    </source>
</evidence>
<reference evidence="10 11" key="1">
    <citation type="submission" date="2016-10" db="EMBL/GenBank/DDBJ databases">
        <authorList>
            <person name="de Groot N.N."/>
        </authorList>
    </citation>
    <scope>NUCLEOTIDE SEQUENCE [LARGE SCALE GENOMIC DNA]</scope>
    <source>
        <strain evidence="10 11">DSM 13760</strain>
    </source>
</reference>
<dbReference type="GO" id="GO:0005829">
    <property type="term" value="C:cytosol"/>
    <property type="evidence" value="ECO:0007669"/>
    <property type="project" value="TreeGrafter"/>
</dbReference>
<sequence>MTQLPLLKVHGSENDFYLLDRTRLAHALSEQELIRLTQQICQRKNGLLGGADGILVVDKGHSASSDGQMRVINADGSEASMCGNGLRTVARYLTEKLNQEALVIETLHGLLHTKKMPELAVGIPTYQVEISPVSFSLKDVPMITTQAEWIHQLIPELSETLFFSVVAVPNPHLIAFVEHQTLTSDLLQVIAEKVNGGSPLFPDGANVSFVEILGPQKIFVRTYERGVGFTNACGTAMSASSLFYVLLQQGQLSQDILVLNPGGMVKTRVHQQEDKTYTMDLIGNATKLFEVTLNLEDALLGSFTEVKQSFYEEDAAYQSFIQGLTKK</sequence>
<protein>
    <recommendedName>
        <fullName evidence="3 8">Diaminopimelate epimerase</fullName>
        <shortName evidence="8">DAP epimerase</shortName>
        <ecNumber evidence="3 8">5.1.1.7</ecNumber>
    </recommendedName>
    <alternativeName>
        <fullName evidence="8">PLP-independent amino acid racemase</fullName>
    </alternativeName>
</protein>
<dbReference type="Pfam" id="PF01678">
    <property type="entry name" value="DAP_epimerase"/>
    <property type="match status" value="2"/>
</dbReference>
<feature type="binding site" evidence="8">
    <location>
        <position position="14"/>
    </location>
    <ligand>
        <name>substrate</name>
    </ligand>
</feature>
<dbReference type="UniPathway" id="UPA00034">
    <property type="reaction ID" value="UER00025"/>
</dbReference>
<evidence type="ECO:0000256" key="8">
    <source>
        <dbReference type="HAMAP-Rule" id="MF_00197"/>
    </source>
</evidence>
<dbReference type="Proteomes" id="UP000198948">
    <property type="component" value="Unassembled WGS sequence"/>
</dbReference>